<name>A0AA37NSN0_9BACT</name>
<dbReference type="PANTHER" id="PTHR30471">
    <property type="entry name" value="DNA REPAIR PROTEIN RADC"/>
    <property type="match status" value="1"/>
</dbReference>
<dbReference type="AlphaFoldDB" id="A0AA37NSN0"/>
<evidence type="ECO:0000259" key="6">
    <source>
        <dbReference type="PROSITE" id="PS50249"/>
    </source>
</evidence>
<dbReference type="CDD" id="cd08071">
    <property type="entry name" value="MPN_DUF2466"/>
    <property type="match status" value="1"/>
</dbReference>
<dbReference type="GO" id="GO:0046872">
    <property type="term" value="F:metal ion binding"/>
    <property type="evidence" value="ECO:0007669"/>
    <property type="project" value="UniProtKB-KW"/>
</dbReference>
<dbReference type="EMBL" id="BQNZ01000004">
    <property type="protein sequence ID" value="GKH73836.1"/>
    <property type="molecule type" value="Genomic_DNA"/>
</dbReference>
<keyword evidence="1" id="KW-0645">Protease</keyword>
<evidence type="ECO:0000256" key="4">
    <source>
        <dbReference type="ARBA" id="ARBA00022833"/>
    </source>
</evidence>
<dbReference type="Proteomes" id="UP001055114">
    <property type="component" value="Unassembled WGS sequence"/>
</dbReference>
<evidence type="ECO:0000313" key="8">
    <source>
        <dbReference type="Proteomes" id="UP001055114"/>
    </source>
</evidence>
<dbReference type="PROSITE" id="PS50249">
    <property type="entry name" value="MPN"/>
    <property type="match status" value="1"/>
</dbReference>
<proteinExistence type="predicted"/>
<evidence type="ECO:0000256" key="2">
    <source>
        <dbReference type="ARBA" id="ARBA00022723"/>
    </source>
</evidence>
<dbReference type="Gene3D" id="3.40.140.10">
    <property type="entry name" value="Cytidine Deaminase, domain 2"/>
    <property type="match status" value="1"/>
</dbReference>
<protein>
    <recommendedName>
        <fullName evidence="6">MPN domain-containing protein</fullName>
    </recommendedName>
</protein>
<evidence type="ECO:0000256" key="5">
    <source>
        <dbReference type="ARBA" id="ARBA00023049"/>
    </source>
</evidence>
<reference evidence="7" key="1">
    <citation type="submission" date="2022-01" db="EMBL/GenBank/DDBJ databases">
        <title>Novel bile acid biosynthetic pathways are enriched in the microbiome of centenarians.</title>
        <authorList>
            <person name="Sato Y."/>
            <person name="Atarashi K."/>
            <person name="Plichta R.D."/>
            <person name="Arai Y."/>
            <person name="Sasajima S."/>
            <person name="Kearney M.S."/>
            <person name="Suda W."/>
            <person name="Takeshita K."/>
            <person name="Sasaki T."/>
            <person name="Okamoto S."/>
            <person name="Skelly N.A."/>
            <person name="Okamura Y."/>
            <person name="Vlamakis H."/>
            <person name="Li Y."/>
            <person name="Tanoue T."/>
            <person name="Takei H."/>
            <person name="Nittono H."/>
            <person name="Narushima S."/>
            <person name="Irie J."/>
            <person name="Itoh H."/>
            <person name="Moriya K."/>
            <person name="Sugiura Y."/>
            <person name="Suematsu M."/>
            <person name="Moritoki N."/>
            <person name="Shibata S."/>
            <person name="Littman R.D."/>
            <person name="Fischbach A.M."/>
            <person name="Uwamino Y."/>
            <person name="Inoue T."/>
            <person name="Honda A."/>
            <person name="Hattori M."/>
            <person name="Murai T."/>
            <person name="Xavier J.R."/>
            <person name="Hirose N."/>
            <person name="Honda K."/>
        </authorList>
    </citation>
    <scope>NUCLEOTIDE SEQUENCE</scope>
    <source>
        <strain evidence="7">CE91-St3</strain>
    </source>
</reference>
<gene>
    <name evidence="7" type="ORF">CE91St3_36990</name>
</gene>
<keyword evidence="2" id="KW-0479">Metal-binding</keyword>
<evidence type="ECO:0000256" key="3">
    <source>
        <dbReference type="ARBA" id="ARBA00022801"/>
    </source>
</evidence>
<dbReference type="InterPro" id="IPR025657">
    <property type="entry name" value="RadC_JAB"/>
</dbReference>
<dbReference type="GO" id="GO:0008237">
    <property type="term" value="F:metallopeptidase activity"/>
    <property type="evidence" value="ECO:0007669"/>
    <property type="project" value="UniProtKB-KW"/>
</dbReference>
<feature type="domain" description="MPN" evidence="6">
    <location>
        <begin position="83"/>
        <end position="208"/>
    </location>
</feature>
<dbReference type="PANTHER" id="PTHR30471:SF3">
    <property type="entry name" value="UPF0758 PROTEIN YEES-RELATED"/>
    <property type="match status" value="1"/>
</dbReference>
<sequence>MPIELWKQGKEIFNGQRLNNRLRYLLLFSFIWCNPQHYEGLKPSRYTGIINKNQIYIIMESQYKVCEVKLTYKSKIKASEREKILSAENAYKILLSVFDSETIQYKEFFKVILMNRANKVLGVCHISEGGLNETSADIRIIMQAAILGNASAIILAHNHPSGNIQPSMQDDQVTKRVKEIAKLIGINLLDHLIITDETYYSYSENGRI</sequence>
<comment type="caution">
    <text evidence="7">The sequence shown here is derived from an EMBL/GenBank/DDBJ whole genome shotgun (WGS) entry which is preliminary data.</text>
</comment>
<dbReference type="InterPro" id="IPR037518">
    <property type="entry name" value="MPN"/>
</dbReference>
<dbReference type="GO" id="GO:0006508">
    <property type="term" value="P:proteolysis"/>
    <property type="evidence" value="ECO:0007669"/>
    <property type="project" value="UniProtKB-KW"/>
</dbReference>
<dbReference type="InterPro" id="IPR020891">
    <property type="entry name" value="UPF0758_CS"/>
</dbReference>
<keyword evidence="5" id="KW-0482">Metalloprotease</keyword>
<keyword evidence="4" id="KW-0862">Zinc</keyword>
<evidence type="ECO:0000313" key="7">
    <source>
        <dbReference type="EMBL" id="GKH73836.1"/>
    </source>
</evidence>
<dbReference type="Pfam" id="PF04002">
    <property type="entry name" value="RadC"/>
    <property type="match status" value="1"/>
</dbReference>
<dbReference type="InterPro" id="IPR001405">
    <property type="entry name" value="UPF0758"/>
</dbReference>
<evidence type="ECO:0000256" key="1">
    <source>
        <dbReference type="ARBA" id="ARBA00022670"/>
    </source>
</evidence>
<organism evidence="7 8">
    <name type="scientific">Parabacteroides merdae</name>
    <dbReference type="NCBI Taxonomy" id="46503"/>
    <lineage>
        <taxon>Bacteria</taxon>
        <taxon>Pseudomonadati</taxon>
        <taxon>Bacteroidota</taxon>
        <taxon>Bacteroidia</taxon>
        <taxon>Bacteroidales</taxon>
        <taxon>Tannerellaceae</taxon>
        <taxon>Parabacteroides</taxon>
    </lineage>
</organism>
<accession>A0AA37NSN0</accession>
<dbReference type="PROSITE" id="PS01302">
    <property type="entry name" value="UPF0758"/>
    <property type="match status" value="1"/>
</dbReference>
<keyword evidence="3" id="KW-0378">Hydrolase</keyword>